<gene>
    <name evidence="4" type="ORF">Pen02_74780</name>
</gene>
<dbReference type="PANTHER" id="PTHR30483">
    <property type="entry name" value="LEUCINE-SPECIFIC-BINDING PROTEIN"/>
    <property type="match status" value="1"/>
</dbReference>
<comment type="similarity">
    <text evidence="1">Belongs to the leucine-binding protein family.</text>
</comment>
<name>A0ABQ4ECV4_9ACTN</name>
<evidence type="ECO:0000256" key="1">
    <source>
        <dbReference type="ARBA" id="ARBA00010062"/>
    </source>
</evidence>
<protein>
    <submittedName>
        <fullName evidence="4">ABC transporter permease</fullName>
    </submittedName>
</protein>
<keyword evidence="2" id="KW-0732">Signal</keyword>
<accession>A0ABQ4ECV4</accession>
<dbReference type="Pfam" id="PF13458">
    <property type="entry name" value="Peripla_BP_6"/>
    <property type="match status" value="1"/>
</dbReference>
<sequence>MARRLTLPAVPVARSGTWIDDCADLAWPLERIFAISLVGSARHGAPAATVPGGERQRLALAQVLRTAPPGPRAKGSAMRATVAVTAASTAVLLIAGCGTAAPQSGGERQLTDNKIVLGVLNDQSGAYSALSGKNSVKAVEMAIADFTAKYADKAVTGDITVVTADHRNKPEDARTKAVEMVDRQAVDAIFDVPSSSAAEMVADVAKQSRRPYFVITSGTTTLTGAKCNRYTFHYAYDTYMVANGTGRNSTAQGARNWYLVYPDYQFGQDMQRSFSEAVEAVGGQVVARDGVPFPNTDGDYSTYLRKARTLEPRPDVLGTMQAGTELVELVKQYNKLKLRDEGIGLAVGLMFLTDIHALGPAALSGTVYTDAWYWDYDVRNRKFADRFQAETGTRPTFAHAANYSAALQYLEAVQATGSDDADAVVGELEGKEIEDVFLRNGRIRAEDHRVVHDAYLAQVKPPVEVTEPWDYVKILKTIPAEEAFRPPSADCKM</sequence>
<dbReference type="Gene3D" id="3.40.50.2300">
    <property type="match status" value="2"/>
</dbReference>
<evidence type="ECO:0000256" key="2">
    <source>
        <dbReference type="ARBA" id="ARBA00022729"/>
    </source>
</evidence>
<evidence type="ECO:0000313" key="4">
    <source>
        <dbReference type="EMBL" id="GIG92542.1"/>
    </source>
</evidence>
<dbReference type="InterPro" id="IPR028082">
    <property type="entry name" value="Peripla_BP_I"/>
</dbReference>
<proteinExistence type="inferred from homology"/>
<organism evidence="4 5">
    <name type="scientific">Plantactinospora endophytica</name>
    <dbReference type="NCBI Taxonomy" id="673535"/>
    <lineage>
        <taxon>Bacteria</taxon>
        <taxon>Bacillati</taxon>
        <taxon>Actinomycetota</taxon>
        <taxon>Actinomycetes</taxon>
        <taxon>Micromonosporales</taxon>
        <taxon>Micromonosporaceae</taxon>
        <taxon>Plantactinospora</taxon>
    </lineage>
</organism>
<dbReference type="PANTHER" id="PTHR30483:SF6">
    <property type="entry name" value="PERIPLASMIC BINDING PROTEIN OF ABC TRANSPORTER FOR NATURAL AMINO ACIDS"/>
    <property type="match status" value="1"/>
</dbReference>
<feature type="domain" description="Leucine-binding protein" evidence="3">
    <location>
        <begin position="115"/>
        <end position="460"/>
    </location>
</feature>
<dbReference type="Proteomes" id="UP000646749">
    <property type="component" value="Unassembled WGS sequence"/>
</dbReference>
<dbReference type="InterPro" id="IPR028081">
    <property type="entry name" value="Leu-bd"/>
</dbReference>
<reference evidence="4 5" key="1">
    <citation type="submission" date="2021-01" db="EMBL/GenBank/DDBJ databases">
        <title>Whole genome shotgun sequence of Plantactinospora endophytica NBRC 110450.</title>
        <authorList>
            <person name="Komaki H."/>
            <person name="Tamura T."/>
        </authorList>
    </citation>
    <scope>NUCLEOTIDE SEQUENCE [LARGE SCALE GENOMIC DNA]</scope>
    <source>
        <strain evidence="4 5">NBRC 110450</strain>
    </source>
</reference>
<keyword evidence="5" id="KW-1185">Reference proteome</keyword>
<dbReference type="SUPFAM" id="SSF53822">
    <property type="entry name" value="Periplasmic binding protein-like I"/>
    <property type="match status" value="1"/>
</dbReference>
<evidence type="ECO:0000259" key="3">
    <source>
        <dbReference type="Pfam" id="PF13458"/>
    </source>
</evidence>
<dbReference type="InterPro" id="IPR051010">
    <property type="entry name" value="BCAA_transport"/>
</dbReference>
<dbReference type="CDD" id="cd06327">
    <property type="entry name" value="PBP1_SBP-like"/>
    <property type="match status" value="1"/>
</dbReference>
<comment type="caution">
    <text evidence="4">The sequence shown here is derived from an EMBL/GenBank/DDBJ whole genome shotgun (WGS) entry which is preliminary data.</text>
</comment>
<dbReference type="EMBL" id="BONW01000044">
    <property type="protein sequence ID" value="GIG92542.1"/>
    <property type="molecule type" value="Genomic_DNA"/>
</dbReference>
<evidence type="ECO:0000313" key="5">
    <source>
        <dbReference type="Proteomes" id="UP000646749"/>
    </source>
</evidence>